<evidence type="ECO:0000313" key="3">
    <source>
        <dbReference type="Proteomes" id="UP000017837"/>
    </source>
</evidence>
<comment type="caution">
    <text evidence="2">The sequence shown here is derived from an EMBL/GenBank/DDBJ whole genome shotgun (WGS) entry which is preliminary data.</text>
</comment>
<evidence type="ECO:0000256" key="1">
    <source>
        <dbReference type="SAM" id="Phobius"/>
    </source>
</evidence>
<dbReference type="STRING" id="1121022.GCA_000376105_00237"/>
<organism evidence="2 3">
    <name type="scientific">Asticcacaulis benevestitus DSM 16100 = ATCC BAA-896</name>
    <dbReference type="NCBI Taxonomy" id="1121022"/>
    <lineage>
        <taxon>Bacteria</taxon>
        <taxon>Pseudomonadati</taxon>
        <taxon>Pseudomonadota</taxon>
        <taxon>Alphaproteobacteria</taxon>
        <taxon>Caulobacterales</taxon>
        <taxon>Caulobacteraceae</taxon>
        <taxon>Asticcacaulis</taxon>
    </lineage>
</organism>
<feature type="transmembrane region" description="Helical" evidence="1">
    <location>
        <begin position="193"/>
        <end position="215"/>
    </location>
</feature>
<dbReference type="Proteomes" id="UP000017837">
    <property type="component" value="Unassembled WGS sequence"/>
</dbReference>
<dbReference type="AlphaFoldDB" id="V4RS13"/>
<name>V4RS13_9CAUL</name>
<sequence>MTKALKTATGFLPQAWAGGWLSLLVILALVIGGPMAAIAFTTPLAGLALVVLLVIAKLMTQGGLYRVALFGKSACEEGLGLGGLQFGPPEWRLFVASLVVTAFFALMAATLFIVFAIALSFSGLTHGYDTTMQAVQALIARHDGIDYLFIAYIIGSFLFLVFVGLKFALLAAANIAERRLVTLNALGLTSGHVGRICLGLLVILLPFGLICGLVSQGLGHAGQARLVVHAALMSLYIFLFLPLTVGFLAASYRQIVTIRSK</sequence>
<feature type="transmembrane region" description="Helical" evidence="1">
    <location>
        <begin position="37"/>
        <end position="56"/>
    </location>
</feature>
<evidence type="ECO:0008006" key="4">
    <source>
        <dbReference type="Google" id="ProtNLM"/>
    </source>
</evidence>
<feature type="transmembrane region" description="Helical" evidence="1">
    <location>
        <begin position="12"/>
        <end position="31"/>
    </location>
</feature>
<keyword evidence="1" id="KW-0812">Transmembrane</keyword>
<proteinExistence type="predicted"/>
<keyword evidence="3" id="KW-1185">Reference proteome</keyword>
<dbReference type="EMBL" id="AWGB01000006">
    <property type="protein sequence ID" value="ESQ93983.1"/>
    <property type="molecule type" value="Genomic_DNA"/>
</dbReference>
<dbReference type="eggNOG" id="ENOG5033JT0">
    <property type="taxonomic scope" value="Bacteria"/>
</dbReference>
<keyword evidence="1" id="KW-1133">Transmembrane helix</keyword>
<feature type="transmembrane region" description="Helical" evidence="1">
    <location>
        <begin position="149"/>
        <end position="172"/>
    </location>
</feature>
<keyword evidence="1" id="KW-0472">Membrane</keyword>
<gene>
    <name evidence="2" type="ORF">ABENE_04650</name>
</gene>
<feature type="transmembrane region" description="Helical" evidence="1">
    <location>
        <begin position="93"/>
        <end position="119"/>
    </location>
</feature>
<protein>
    <recommendedName>
        <fullName evidence="4">Glycerophosphoryl diester phosphodiesterase membrane domain-containing protein</fullName>
    </recommendedName>
</protein>
<dbReference type="PATRIC" id="fig|1121022.4.peg.923"/>
<reference evidence="2 3" key="1">
    <citation type="journal article" date="2014" name="Nature">
        <title>Sequential evolution of bacterial morphology by co-option of a developmental regulator.</title>
        <authorList>
            <person name="Jiang C."/>
            <person name="Brown P.J."/>
            <person name="Ducret A."/>
            <person name="Brun Y.V."/>
        </authorList>
    </citation>
    <scope>NUCLEOTIDE SEQUENCE [LARGE SCALE GENOMIC DNA]</scope>
    <source>
        <strain evidence="2 3">DSM 16100</strain>
    </source>
</reference>
<evidence type="ECO:0000313" key="2">
    <source>
        <dbReference type="EMBL" id="ESQ93983.1"/>
    </source>
</evidence>
<feature type="transmembrane region" description="Helical" evidence="1">
    <location>
        <begin position="227"/>
        <end position="252"/>
    </location>
</feature>
<accession>V4RS13</accession>